<dbReference type="Gene3D" id="3.40.50.1820">
    <property type="entry name" value="alpha/beta hydrolase"/>
    <property type="match status" value="1"/>
</dbReference>
<dbReference type="EMBL" id="SAYW01000003">
    <property type="protein sequence ID" value="RWU07428.1"/>
    <property type="molecule type" value="Genomic_DNA"/>
</dbReference>
<dbReference type="InterPro" id="IPR029058">
    <property type="entry name" value="AB_hydrolase_fold"/>
</dbReference>
<dbReference type="AlphaFoldDB" id="A0A443YU85"/>
<accession>A0A443YU85</accession>
<dbReference type="OrthoDB" id="9784036at2"/>
<dbReference type="Proteomes" id="UP000284120">
    <property type="component" value="Unassembled WGS sequence"/>
</dbReference>
<dbReference type="InterPro" id="IPR000801">
    <property type="entry name" value="Esterase-like"/>
</dbReference>
<dbReference type="InterPro" id="IPR050583">
    <property type="entry name" value="Mycobacterial_A85_antigen"/>
</dbReference>
<dbReference type="SUPFAM" id="SSF53474">
    <property type="entry name" value="alpha/beta-Hydrolases"/>
    <property type="match status" value="1"/>
</dbReference>
<organism evidence="1 2">
    <name type="scientific">Pedobacter chitinilyticus</name>
    <dbReference type="NCBI Taxonomy" id="2233776"/>
    <lineage>
        <taxon>Bacteria</taxon>
        <taxon>Pseudomonadati</taxon>
        <taxon>Bacteroidota</taxon>
        <taxon>Sphingobacteriia</taxon>
        <taxon>Sphingobacteriales</taxon>
        <taxon>Sphingobacteriaceae</taxon>
        <taxon>Pedobacter</taxon>
    </lineage>
</organism>
<dbReference type="Pfam" id="PF00756">
    <property type="entry name" value="Esterase"/>
    <property type="match status" value="1"/>
</dbReference>
<evidence type="ECO:0000313" key="1">
    <source>
        <dbReference type="EMBL" id="RWU07428.1"/>
    </source>
</evidence>
<proteinExistence type="predicted"/>
<keyword evidence="2" id="KW-1185">Reference proteome</keyword>
<comment type="caution">
    <text evidence="1">The sequence shown here is derived from an EMBL/GenBank/DDBJ whole genome shotgun (WGS) entry which is preliminary data.</text>
</comment>
<gene>
    <name evidence="1" type="ORF">DPV69_10575</name>
</gene>
<reference evidence="1 2" key="1">
    <citation type="submission" date="2018-06" db="EMBL/GenBank/DDBJ databases">
        <title>Pedobacter endophyticus sp. nov., an endophytic bacterium isolated from a leaf of Triticum aestivum.</title>
        <authorList>
            <person name="Zhang L."/>
        </authorList>
    </citation>
    <scope>NUCLEOTIDE SEQUENCE [LARGE SCALE GENOMIC DNA]</scope>
    <source>
        <strain evidence="1 2">CM134L-2</strain>
    </source>
</reference>
<sequence>MSYVIKTTYQIKSKSLQRTVDVDLYIPANLLGNETVHLLLVNDGQDLAQMGLEESLSTLQSKWKIDPVVVVGICAGEERLLEYGVANQPDFKNRGSKANSYTRFVVDELLAFIDKQINITGKKAFAGFSLGGLTAFDIAWHHSHIFDLVGVFSGSFWWRKKDLVDDYTDEDRILHQMIKQTMSKPDLQFWLMTGTEDETADRNQNFIIDSIDDTVDVIKELVKKGYKRHTDIFYYEMVGGKHNVATWKNAFPKFLEWAFAKKLST</sequence>
<dbReference type="RefSeq" id="WP_113647339.1">
    <property type="nucleotide sequence ID" value="NZ_QMHN01000003.1"/>
</dbReference>
<evidence type="ECO:0000313" key="2">
    <source>
        <dbReference type="Proteomes" id="UP000284120"/>
    </source>
</evidence>
<dbReference type="PANTHER" id="PTHR48098">
    <property type="entry name" value="ENTEROCHELIN ESTERASE-RELATED"/>
    <property type="match status" value="1"/>
</dbReference>
<dbReference type="PANTHER" id="PTHR48098:SF6">
    <property type="entry name" value="FERRI-BACILLIBACTIN ESTERASE BESA"/>
    <property type="match status" value="1"/>
</dbReference>
<name>A0A443YU85_9SPHI</name>
<protein>
    <submittedName>
        <fullName evidence="1">Esterase family protein</fullName>
    </submittedName>
</protein>